<dbReference type="PANTHER" id="PTHR13090">
    <property type="entry name" value="ARGININE-HYDROXYLASE NDUFAF5, MITOCHONDRIAL"/>
    <property type="match status" value="1"/>
</dbReference>
<comment type="function">
    <text evidence="8">Converts the free carboxyl group of a malonyl-thioester to its methyl ester by transfer of a methyl group from S-adenosyl-L-methionine (SAM). It allows to synthesize pimeloyl-ACP via the fatty acid synthetic pathway.</text>
</comment>
<dbReference type="Proteomes" id="UP001198701">
    <property type="component" value="Unassembled WGS sequence"/>
</dbReference>
<dbReference type="Pfam" id="PF08241">
    <property type="entry name" value="Methyltransf_11"/>
    <property type="match status" value="1"/>
</dbReference>
<evidence type="ECO:0000313" key="10">
    <source>
        <dbReference type="EMBL" id="MCC6069683.1"/>
    </source>
</evidence>
<keyword evidence="11" id="KW-1185">Reference proteome</keyword>
<evidence type="ECO:0000256" key="8">
    <source>
        <dbReference type="HAMAP-Rule" id="MF_00835"/>
    </source>
</evidence>
<sequence>MANPQSPSKMSAPIDLARVRTLFADPDRVAPSGFLRREIASRMHDRLALVKLAPAQVLDAGCGDGADLGVLQKDYPAAQVIGLDASAAMLANAKGAAPASGLKSMLHRLMPARTGIDLVCGDFGALPLGPNSVDLVWSNLALHWHPQPDRVFAEWRRVLRVEGLLMFSNFGPDTFRELRAAFAEVDESPHALPFVDMHDFGDQLVEAGFSTPVMDMEVITVTYDTPEALLADVRALGGNPLATRTRGLLGRAAWQNLRAALERQRRPDGKLGLTFEVIYGHAFRPAPRKTAAGEAIIRFEPPRPR</sequence>
<dbReference type="RefSeq" id="WP_229430618.1">
    <property type="nucleotide sequence ID" value="NZ_JAJHPV010000004.1"/>
</dbReference>
<feature type="domain" description="Methyltransferase type 11" evidence="9">
    <location>
        <begin position="58"/>
        <end position="167"/>
    </location>
</feature>
<dbReference type="EC" id="2.1.1.197" evidence="3 8"/>
<dbReference type="GO" id="GO:0032259">
    <property type="term" value="P:methylation"/>
    <property type="evidence" value="ECO:0007669"/>
    <property type="project" value="UniProtKB-KW"/>
</dbReference>
<dbReference type="InterPro" id="IPR029063">
    <property type="entry name" value="SAM-dependent_MTases_sf"/>
</dbReference>
<accession>A0ABS8IND7</accession>
<evidence type="ECO:0000256" key="1">
    <source>
        <dbReference type="ARBA" id="ARBA00000852"/>
    </source>
</evidence>
<dbReference type="Gene3D" id="3.40.50.150">
    <property type="entry name" value="Vaccinia Virus protein VP39"/>
    <property type="match status" value="1"/>
</dbReference>
<dbReference type="GO" id="GO:0008168">
    <property type="term" value="F:methyltransferase activity"/>
    <property type="evidence" value="ECO:0007669"/>
    <property type="project" value="UniProtKB-KW"/>
</dbReference>
<dbReference type="CDD" id="cd02440">
    <property type="entry name" value="AdoMet_MTases"/>
    <property type="match status" value="1"/>
</dbReference>
<dbReference type="InterPro" id="IPR050602">
    <property type="entry name" value="Malonyl-ACP_OMT"/>
</dbReference>
<protein>
    <recommendedName>
        <fullName evidence="3 8">Malonyl-[acyl-carrier protein] O-methyltransferase</fullName>
        <shortName evidence="8">Malonyl-ACP O-methyltransferase</shortName>
        <ecNumber evidence="3 8">2.1.1.197</ecNumber>
    </recommendedName>
    <alternativeName>
        <fullName evidence="8">Biotin synthesis protein BioC</fullName>
    </alternativeName>
</protein>
<dbReference type="SUPFAM" id="SSF53335">
    <property type="entry name" value="S-adenosyl-L-methionine-dependent methyltransferases"/>
    <property type="match status" value="1"/>
</dbReference>
<dbReference type="InterPro" id="IPR011814">
    <property type="entry name" value="BioC"/>
</dbReference>
<keyword evidence="6 8" id="KW-0949">S-adenosyl-L-methionine</keyword>
<evidence type="ECO:0000256" key="6">
    <source>
        <dbReference type="ARBA" id="ARBA00022691"/>
    </source>
</evidence>
<evidence type="ECO:0000256" key="5">
    <source>
        <dbReference type="ARBA" id="ARBA00022679"/>
    </source>
</evidence>
<name>A0ABS8IND7_9BURK</name>
<keyword evidence="5 8" id="KW-0808">Transferase</keyword>
<comment type="pathway">
    <text evidence="2 8">Cofactor biosynthesis; biotin biosynthesis.</text>
</comment>
<gene>
    <name evidence="8" type="primary">bioC</name>
    <name evidence="10" type="ORF">LMJ30_01765</name>
</gene>
<dbReference type="InterPro" id="IPR013216">
    <property type="entry name" value="Methyltransf_11"/>
</dbReference>
<reference evidence="10 11" key="1">
    <citation type="submission" date="2021-11" db="EMBL/GenBank/DDBJ databases">
        <authorList>
            <person name="Huq M.A."/>
        </authorList>
    </citation>
    <scope>NUCLEOTIDE SEQUENCE [LARGE SCALE GENOMIC DNA]</scope>
    <source>
        <strain evidence="10 11">MAHUQ-52</strain>
    </source>
</reference>
<comment type="caution">
    <text evidence="10">The sequence shown here is derived from an EMBL/GenBank/DDBJ whole genome shotgun (WGS) entry which is preliminary data.</text>
</comment>
<keyword evidence="7 8" id="KW-0093">Biotin biosynthesis</keyword>
<evidence type="ECO:0000256" key="3">
    <source>
        <dbReference type="ARBA" id="ARBA00012327"/>
    </source>
</evidence>
<proteinExistence type="inferred from homology"/>
<evidence type="ECO:0000256" key="2">
    <source>
        <dbReference type="ARBA" id="ARBA00004746"/>
    </source>
</evidence>
<keyword evidence="4 8" id="KW-0489">Methyltransferase</keyword>
<organism evidence="10 11">
    <name type="scientific">Massilia agrisoli</name>
    <dbReference type="NCBI Taxonomy" id="2892444"/>
    <lineage>
        <taxon>Bacteria</taxon>
        <taxon>Pseudomonadati</taxon>
        <taxon>Pseudomonadota</taxon>
        <taxon>Betaproteobacteria</taxon>
        <taxon>Burkholderiales</taxon>
        <taxon>Oxalobacteraceae</taxon>
        <taxon>Telluria group</taxon>
        <taxon>Massilia</taxon>
    </lineage>
</organism>
<dbReference type="EMBL" id="JAJHPV010000004">
    <property type="protein sequence ID" value="MCC6069683.1"/>
    <property type="molecule type" value="Genomic_DNA"/>
</dbReference>
<evidence type="ECO:0000313" key="11">
    <source>
        <dbReference type="Proteomes" id="UP001198701"/>
    </source>
</evidence>
<comment type="catalytic activity">
    <reaction evidence="1 8">
        <text>malonyl-[ACP] + S-adenosyl-L-methionine = malonyl-[ACP] methyl ester + S-adenosyl-L-homocysteine</text>
        <dbReference type="Rhea" id="RHEA:17105"/>
        <dbReference type="Rhea" id="RHEA-COMP:9623"/>
        <dbReference type="Rhea" id="RHEA-COMP:9954"/>
        <dbReference type="ChEBI" id="CHEBI:57856"/>
        <dbReference type="ChEBI" id="CHEBI:59789"/>
        <dbReference type="ChEBI" id="CHEBI:78449"/>
        <dbReference type="ChEBI" id="CHEBI:78845"/>
        <dbReference type="EC" id="2.1.1.197"/>
    </reaction>
</comment>
<evidence type="ECO:0000259" key="9">
    <source>
        <dbReference type="Pfam" id="PF08241"/>
    </source>
</evidence>
<evidence type="ECO:0000256" key="4">
    <source>
        <dbReference type="ARBA" id="ARBA00022603"/>
    </source>
</evidence>
<comment type="similarity">
    <text evidence="8">Belongs to the methyltransferase superfamily.</text>
</comment>
<dbReference type="PANTHER" id="PTHR13090:SF1">
    <property type="entry name" value="ARGININE-HYDROXYLASE NDUFAF5, MITOCHONDRIAL"/>
    <property type="match status" value="1"/>
</dbReference>
<evidence type="ECO:0000256" key="7">
    <source>
        <dbReference type="ARBA" id="ARBA00022756"/>
    </source>
</evidence>
<dbReference type="HAMAP" id="MF_00835">
    <property type="entry name" value="BioC"/>
    <property type="match status" value="1"/>
</dbReference>